<proteinExistence type="predicted"/>
<accession>A0A560HXA0</accession>
<evidence type="ECO:0000313" key="2">
    <source>
        <dbReference type="Proteomes" id="UP000315914"/>
    </source>
</evidence>
<protein>
    <submittedName>
        <fullName evidence="1">Uncharacterized protein</fullName>
    </submittedName>
</protein>
<comment type="caution">
    <text evidence="1">The sequence shown here is derived from an EMBL/GenBank/DDBJ whole genome shotgun (WGS) entry which is preliminary data.</text>
</comment>
<reference evidence="1 2" key="1">
    <citation type="submission" date="2019-06" db="EMBL/GenBank/DDBJ databases">
        <title>Genomic Encyclopedia of Type Strains, Phase IV (KMG-V): Genome sequencing to study the core and pangenomes of soil and plant-associated prokaryotes.</title>
        <authorList>
            <person name="Whitman W."/>
        </authorList>
    </citation>
    <scope>NUCLEOTIDE SEQUENCE [LARGE SCALE GENOMIC DNA]</scope>
    <source>
        <strain evidence="1 2">BR 10556</strain>
    </source>
</reference>
<sequence>MSIRDAPNVVVDLTPFLARRRTLGPNGLCLKNRSLSLLLNNTGLVKSALRRCDLVCEPPDDEMIASQQFADRYRIGRYHLAIELRLDICAALFGVCKMLASFSDSFNREVALGLAVRQFTNGASLSHVFDEPQL</sequence>
<dbReference type="Proteomes" id="UP000315914">
    <property type="component" value="Unassembled WGS sequence"/>
</dbReference>
<dbReference type="EMBL" id="VITW01000009">
    <property type="protein sequence ID" value="TWB69511.1"/>
    <property type="molecule type" value="Genomic_DNA"/>
</dbReference>
<keyword evidence="2" id="KW-1185">Reference proteome</keyword>
<gene>
    <name evidence="1" type="ORF">FBZ95_109107</name>
</gene>
<dbReference type="AlphaFoldDB" id="A0A560HXA0"/>
<organism evidence="1 2">
    <name type="scientific">Bradyrhizobium sacchari</name>
    <dbReference type="NCBI Taxonomy" id="1399419"/>
    <lineage>
        <taxon>Bacteria</taxon>
        <taxon>Pseudomonadati</taxon>
        <taxon>Pseudomonadota</taxon>
        <taxon>Alphaproteobacteria</taxon>
        <taxon>Hyphomicrobiales</taxon>
        <taxon>Nitrobacteraceae</taxon>
        <taxon>Bradyrhizobium</taxon>
    </lineage>
</organism>
<evidence type="ECO:0000313" key="1">
    <source>
        <dbReference type="EMBL" id="TWB69511.1"/>
    </source>
</evidence>
<name>A0A560HXA0_9BRAD</name>